<dbReference type="EMBL" id="JBFAIH010000045">
    <property type="protein sequence ID" value="MEV0367995.1"/>
    <property type="molecule type" value="Genomic_DNA"/>
</dbReference>
<evidence type="ECO:0000313" key="4">
    <source>
        <dbReference type="Proteomes" id="UP001551658"/>
    </source>
</evidence>
<name>A0ABV3FK60_9NOCA</name>
<keyword evidence="4" id="KW-1185">Reference proteome</keyword>
<proteinExistence type="predicted"/>
<feature type="compositionally biased region" description="Low complexity" evidence="1">
    <location>
        <begin position="250"/>
        <end position="264"/>
    </location>
</feature>
<feature type="compositionally biased region" description="Polar residues" evidence="1">
    <location>
        <begin position="227"/>
        <end position="242"/>
    </location>
</feature>
<gene>
    <name evidence="3" type="ORF">AB0H72_35460</name>
</gene>
<evidence type="ECO:0000256" key="2">
    <source>
        <dbReference type="SAM" id="SignalP"/>
    </source>
</evidence>
<evidence type="ECO:0000256" key="1">
    <source>
        <dbReference type="SAM" id="MobiDB-lite"/>
    </source>
</evidence>
<dbReference type="RefSeq" id="WP_357988375.1">
    <property type="nucleotide sequence ID" value="NZ_JBFAIH010000045.1"/>
</dbReference>
<accession>A0ABV3FK60</accession>
<feature type="chain" id="PRO_5045964731" description="Glycine rich protein" evidence="2">
    <location>
        <begin position="19"/>
        <end position="378"/>
    </location>
</feature>
<feature type="signal peptide" evidence="2">
    <location>
        <begin position="1"/>
        <end position="18"/>
    </location>
</feature>
<comment type="caution">
    <text evidence="3">The sequence shown here is derived from an EMBL/GenBank/DDBJ whole genome shotgun (WGS) entry which is preliminary data.</text>
</comment>
<sequence>MASLIAASMAWLSPPASAQVQVNPACPSATRFVWEQAVMTCTFDTPGGYEFTVPDIATEITATVVGGKGGDGGDVPRIIEGEEAKTEGGAGGYGVQVTSTLSVTPGEKLFIEVGKYGGSAGDSAVGSGANGGDGGGASEITKGYRGSNSAIVAAGGGGGGGAGDSGSSHGGVGGAGNDLQCDNTRCGNGGGAGGAAAESSCQGLGAGQPGPGCDCVADTACPDGNDNTTSSGIAGQASSDSQRPYPCTTAKGAAASRRIGASRGASGGGAGGVTSGDLGSGGGGGGGCRGGCGGGHGKGTAGGGAGGGAGSSIDSIGKDTVFSTAAASDGSVVLTFRFVQIIAPIGFIPDPRWPRVIELLCHWRNEDRPFSQAFCAFS</sequence>
<reference evidence="3 4" key="1">
    <citation type="submission" date="2024-06" db="EMBL/GenBank/DDBJ databases">
        <title>The Natural Products Discovery Center: Release of the First 8490 Sequenced Strains for Exploring Actinobacteria Biosynthetic Diversity.</title>
        <authorList>
            <person name="Kalkreuter E."/>
            <person name="Kautsar S.A."/>
            <person name="Yang D."/>
            <person name="Bader C.D."/>
            <person name="Teijaro C.N."/>
            <person name="Fluegel L."/>
            <person name="Davis C.M."/>
            <person name="Simpson J.R."/>
            <person name="Lauterbach L."/>
            <person name="Steele A.D."/>
            <person name="Gui C."/>
            <person name="Meng S."/>
            <person name="Li G."/>
            <person name="Viehrig K."/>
            <person name="Ye F."/>
            <person name="Su P."/>
            <person name="Kiefer A.F."/>
            <person name="Nichols A."/>
            <person name="Cepeda A.J."/>
            <person name="Yan W."/>
            <person name="Fan B."/>
            <person name="Jiang Y."/>
            <person name="Adhikari A."/>
            <person name="Zheng C.-J."/>
            <person name="Schuster L."/>
            <person name="Cowan T.M."/>
            <person name="Smanski M.J."/>
            <person name="Chevrette M.G."/>
            <person name="De Carvalho L.P.S."/>
            <person name="Shen B."/>
        </authorList>
    </citation>
    <scope>NUCLEOTIDE SEQUENCE [LARGE SCALE GENOMIC DNA]</scope>
    <source>
        <strain evidence="3 4">NPDC050671</strain>
    </source>
</reference>
<dbReference type="Proteomes" id="UP001551658">
    <property type="component" value="Unassembled WGS sequence"/>
</dbReference>
<feature type="region of interest" description="Disordered" evidence="1">
    <location>
        <begin position="227"/>
        <end position="272"/>
    </location>
</feature>
<evidence type="ECO:0000313" key="3">
    <source>
        <dbReference type="EMBL" id="MEV0367995.1"/>
    </source>
</evidence>
<organism evidence="3 4">
    <name type="scientific">Nocardia fusca</name>
    <dbReference type="NCBI Taxonomy" id="941183"/>
    <lineage>
        <taxon>Bacteria</taxon>
        <taxon>Bacillati</taxon>
        <taxon>Actinomycetota</taxon>
        <taxon>Actinomycetes</taxon>
        <taxon>Mycobacteriales</taxon>
        <taxon>Nocardiaceae</taxon>
        <taxon>Nocardia</taxon>
    </lineage>
</organism>
<evidence type="ECO:0008006" key="5">
    <source>
        <dbReference type="Google" id="ProtNLM"/>
    </source>
</evidence>
<keyword evidence="2" id="KW-0732">Signal</keyword>
<protein>
    <recommendedName>
        <fullName evidence="5">Glycine rich protein</fullName>
    </recommendedName>
</protein>